<dbReference type="InterPro" id="IPR001283">
    <property type="entry name" value="CRISP-related"/>
</dbReference>
<dbReference type="OrthoDB" id="337038at2759"/>
<dbReference type="PRINTS" id="PR00837">
    <property type="entry name" value="V5TPXLIKE"/>
</dbReference>
<protein>
    <recommendedName>
        <fullName evidence="3">SCP domain-containing protein</fullName>
    </recommendedName>
</protein>
<keyword evidence="5" id="KW-1185">Reference proteome</keyword>
<feature type="signal peptide" evidence="2">
    <location>
        <begin position="1"/>
        <end position="17"/>
    </location>
</feature>
<dbReference type="GeneID" id="80914294"/>
<reference evidence="4" key="1">
    <citation type="submission" date="2022-10" db="EMBL/GenBank/DDBJ databases">
        <title>Tapping the CABI collections for fungal endophytes: first genome assemblies for Collariella, Neodidymelliopsis, Ascochyta clinopodiicola, Didymella pomorum, Didymosphaeria variabile, Neocosmospora piperis and Neocucurbitaria cava.</title>
        <authorList>
            <person name="Hill R."/>
        </authorList>
    </citation>
    <scope>NUCLEOTIDE SEQUENCE</scope>
    <source>
        <strain evidence="4">IMI 356815</strain>
    </source>
</reference>
<evidence type="ECO:0000259" key="3">
    <source>
        <dbReference type="SMART" id="SM00198"/>
    </source>
</evidence>
<dbReference type="Pfam" id="PF00188">
    <property type="entry name" value="CAP"/>
    <property type="match status" value="1"/>
</dbReference>
<proteinExistence type="predicted"/>
<dbReference type="EMBL" id="JAPEUX010000008">
    <property type="protein sequence ID" value="KAJ4346832.1"/>
    <property type="molecule type" value="Genomic_DNA"/>
</dbReference>
<accession>A0A9W8XDJ7</accession>
<feature type="region of interest" description="Disordered" evidence="1">
    <location>
        <begin position="96"/>
        <end position="118"/>
    </location>
</feature>
<dbReference type="PANTHER" id="PTHR10334">
    <property type="entry name" value="CYSTEINE-RICH SECRETORY PROTEIN-RELATED"/>
    <property type="match status" value="1"/>
</dbReference>
<name>A0A9W8XDJ7_9PLEO</name>
<evidence type="ECO:0000313" key="4">
    <source>
        <dbReference type="EMBL" id="KAJ4346832.1"/>
    </source>
</evidence>
<feature type="compositionally biased region" description="Low complexity" evidence="1">
    <location>
        <begin position="96"/>
        <end position="115"/>
    </location>
</feature>
<feature type="domain" description="SCP" evidence="3">
    <location>
        <begin position="114"/>
        <end position="247"/>
    </location>
</feature>
<dbReference type="AlphaFoldDB" id="A0A9W8XDJ7"/>
<evidence type="ECO:0000256" key="1">
    <source>
        <dbReference type="SAM" id="MobiDB-lite"/>
    </source>
</evidence>
<sequence length="251" mass="25727">MRYSAIAASFLISTASAWRFPDFDWSNQGFQGWPRPSHGSSVAVSATPTKSVAASVSHAASSVVATTVVATVAPTSAAVVPTSAVADAASTKAASKTSTAAASTGTSTSGSLTSDEQAALDAHNDARAEVGTADLTWDASLAADALAYAKTLASSGTFEHSGVSDQGENLYMQYGTDTPLTNAVKGFLEEKSSYNGEAITSTNYMTFGHYTQCVWKDTTKVGMGSAAGSDGSTYVVARYKAPGNYIGETAY</sequence>
<keyword evidence="2" id="KW-0732">Signal</keyword>
<evidence type="ECO:0000313" key="5">
    <source>
        <dbReference type="Proteomes" id="UP001140513"/>
    </source>
</evidence>
<comment type="caution">
    <text evidence="4">The sequence shown here is derived from an EMBL/GenBank/DDBJ whole genome shotgun (WGS) entry which is preliminary data.</text>
</comment>
<dbReference type="Gene3D" id="3.40.33.10">
    <property type="entry name" value="CAP"/>
    <property type="match status" value="1"/>
</dbReference>
<feature type="chain" id="PRO_5040967254" description="SCP domain-containing protein" evidence="2">
    <location>
        <begin position="18"/>
        <end position="251"/>
    </location>
</feature>
<dbReference type="SMART" id="SM00198">
    <property type="entry name" value="SCP"/>
    <property type="match status" value="1"/>
</dbReference>
<dbReference type="SUPFAM" id="SSF55797">
    <property type="entry name" value="PR-1-like"/>
    <property type="match status" value="1"/>
</dbReference>
<dbReference type="InterPro" id="IPR035940">
    <property type="entry name" value="CAP_sf"/>
</dbReference>
<dbReference type="Proteomes" id="UP001140513">
    <property type="component" value="Unassembled WGS sequence"/>
</dbReference>
<dbReference type="RefSeq" id="XP_056066632.1">
    <property type="nucleotide sequence ID" value="XM_056219505.1"/>
</dbReference>
<gene>
    <name evidence="4" type="ORF">N0V89_010764</name>
</gene>
<dbReference type="InterPro" id="IPR014044">
    <property type="entry name" value="CAP_dom"/>
</dbReference>
<organism evidence="4 5">
    <name type="scientific">Didymosphaeria variabile</name>
    <dbReference type="NCBI Taxonomy" id="1932322"/>
    <lineage>
        <taxon>Eukaryota</taxon>
        <taxon>Fungi</taxon>
        <taxon>Dikarya</taxon>
        <taxon>Ascomycota</taxon>
        <taxon>Pezizomycotina</taxon>
        <taxon>Dothideomycetes</taxon>
        <taxon>Pleosporomycetidae</taxon>
        <taxon>Pleosporales</taxon>
        <taxon>Massarineae</taxon>
        <taxon>Didymosphaeriaceae</taxon>
        <taxon>Didymosphaeria</taxon>
    </lineage>
</organism>
<evidence type="ECO:0000256" key="2">
    <source>
        <dbReference type="SAM" id="SignalP"/>
    </source>
</evidence>